<name>A0A1I6MQL5_9BACT</name>
<reference evidence="1 2" key="1">
    <citation type="submission" date="2016-10" db="EMBL/GenBank/DDBJ databases">
        <authorList>
            <person name="de Groot N.N."/>
        </authorList>
    </citation>
    <scope>NUCLEOTIDE SEQUENCE [LARGE SCALE GENOMIC DNA]</scope>
    <source>
        <strain evidence="1 2">DSM 21001</strain>
    </source>
</reference>
<sequence length="305" mass="34310">MTREPNKNPAASIRAKLLSLSREKGEDYQRVLGRFAIERFLYRLGISTYRDRFVLKGATLFTLWTGETHRPTKDLDLLGWGSSAITDVEQVFRDICEITEDDGIVFDSQSVEGTTIKENDEYNGVHIRFRAQLAGAQITLQVDIGFGDAVFPEPELATFPVLLPMSAPIIRAYPREASIAEKLHAMVQLDIRNSRMKDFYDIWFMANTWAFKLESLRNAIALSFQRRGSAMPNGVPFALTDEFLTDAQKLQLWKAFAGRLNVGDKALTLAEVGAVLRAFLVPCLSSKSDIAQVWTPTIGWHESES</sequence>
<organism evidence="1 2">
    <name type="scientific">Granulicella pectinivorans</name>
    <dbReference type="NCBI Taxonomy" id="474950"/>
    <lineage>
        <taxon>Bacteria</taxon>
        <taxon>Pseudomonadati</taxon>
        <taxon>Acidobacteriota</taxon>
        <taxon>Terriglobia</taxon>
        <taxon>Terriglobales</taxon>
        <taxon>Acidobacteriaceae</taxon>
        <taxon>Granulicella</taxon>
    </lineage>
</organism>
<evidence type="ECO:0000313" key="1">
    <source>
        <dbReference type="EMBL" id="SFS17917.1"/>
    </source>
</evidence>
<keyword evidence="1" id="KW-0808">Transferase</keyword>
<dbReference type="RefSeq" id="WP_089840681.1">
    <property type="nucleotide sequence ID" value="NZ_FOZL01000001.1"/>
</dbReference>
<evidence type="ECO:0000313" key="2">
    <source>
        <dbReference type="Proteomes" id="UP000199024"/>
    </source>
</evidence>
<dbReference type="InterPro" id="IPR014942">
    <property type="entry name" value="AbiEii"/>
</dbReference>
<dbReference type="Pfam" id="PF08843">
    <property type="entry name" value="AbiEii"/>
    <property type="match status" value="1"/>
</dbReference>
<proteinExistence type="predicted"/>
<gene>
    <name evidence="1" type="ORF">SAMN05421771_3291</name>
</gene>
<dbReference type="EMBL" id="FOZL01000001">
    <property type="protein sequence ID" value="SFS17917.1"/>
    <property type="molecule type" value="Genomic_DNA"/>
</dbReference>
<dbReference type="GO" id="GO:0016740">
    <property type="term" value="F:transferase activity"/>
    <property type="evidence" value="ECO:0007669"/>
    <property type="project" value="UniProtKB-KW"/>
</dbReference>
<accession>A0A1I6MQL5</accession>
<dbReference type="OrthoDB" id="9808443at2"/>
<dbReference type="AlphaFoldDB" id="A0A1I6MQL5"/>
<protein>
    <submittedName>
        <fullName evidence="1">Predicted nucleotidyltransferase component of viral defense system</fullName>
    </submittedName>
</protein>
<dbReference type="STRING" id="474950.SAMN05421771_3291"/>
<keyword evidence="2" id="KW-1185">Reference proteome</keyword>
<dbReference type="Proteomes" id="UP000199024">
    <property type="component" value="Unassembled WGS sequence"/>
</dbReference>